<dbReference type="Pfam" id="PF00002">
    <property type="entry name" value="7tm_2"/>
    <property type="match status" value="1"/>
</dbReference>
<protein>
    <recommendedName>
        <fullName evidence="6">G-protein coupled receptors family 2 profile 2 domain-containing protein</fullName>
    </recommendedName>
</protein>
<dbReference type="GO" id="GO:0005886">
    <property type="term" value="C:plasma membrane"/>
    <property type="evidence" value="ECO:0007669"/>
    <property type="project" value="TreeGrafter"/>
</dbReference>
<dbReference type="PANTHER" id="PTHR45620:SF42">
    <property type="entry name" value="G-PROTEIN COUPLED RECEPTOR SEB-2"/>
    <property type="match status" value="1"/>
</dbReference>
<dbReference type="Gene3D" id="1.20.1070.10">
    <property type="entry name" value="Rhodopsin 7-helix transmembrane proteins"/>
    <property type="match status" value="1"/>
</dbReference>
<dbReference type="PRINTS" id="PR00249">
    <property type="entry name" value="GPCRSECRETIN"/>
</dbReference>
<dbReference type="InterPro" id="IPR017983">
    <property type="entry name" value="GPCR_2_secretin-like_CS"/>
</dbReference>
<feature type="transmembrane region" description="Helical" evidence="5">
    <location>
        <begin position="23"/>
        <end position="42"/>
    </location>
</feature>
<feature type="domain" description="G-protein coupled receptors family 2 profile 2" evidence="6">
    <location>
        <begin position="1"/>
        <end position="158"/>
    </location>
</feature>
<proteinExistence type="predicted"/>
<dbReference type="GO" id="GO:0008528">
    <property type="term" value="F:G protein-coupled peptide receptor activity"/>
    <property type="evidence" value="ECO:0007669"/>
    <property type="project" value="TreeGrafter"/>
</dbReference>
<keyword evidence="3 5" id="KW-1133">Transmembrane helix</keyword>
<keyword evidence="4 5" id="KW-0472">Membrane</keyword>
<gene>
    <name evidence="7" type="ORF">RRG08_022448</name>
</gene>
<dbReference type="Proteomes" id="UP001283361">
    <property type="component" value="Unassembled WGS sequence"/>
</dbReference>
<organism evidence="7 8">
    <name type="scientific">Elysia crispata</name>
    <name type="common">lettuce slug</name>
    <dbReference type="NCBI Taxonomy" id="231223"/>
    <lineage>
        <taxon>Eukaryota</taxon>
        <taxon>Metazoa</taxon>
        <taxon>Spiralia</taxon>
        <taxon>Lophotrochozoa</taxon>
        <taxon>Mollusca</taxon>
        <taxon>Gastropoda</taxon>
        <taxon>Heterobranchia</taxon>
        <taxon>Euthyneura</taxon>
        <taxon>Panpulmonata</taxon>
        <taxon>Sacoglossa</taxon>
        <taxon>Placobranchoidea</taxon>
        <taxon>Plakobranchidae</taxon>
        <taxon>Elysia</taxon>
    </lineage>
</organism>
<dbReference type="GO" id="GO:0007166">
    <property type="term" value="P:cell surface receptor signaling pathway"/>
    <property type="evidence" value="ECO:0007669"/>
    <property type="project" value="InterPro"/>
</dbReference>
<accession>A0AAE1D8D3</accession>
<feature type="transmembrane region" description="Helical" evidence="5">
    <location>
        <begin position="103"/>
        <end position="123"/>
    </location>
</feature>
<evidence type="ECO:0000256" key="1">
    <source>
        <dbReference type="ARBA" id="ARBA00004141"/>
    </source>
</evidence>
<comment type="caution">
    <text evidence="7">The sequence shown here is derived from an EMBL/GenBank/DDBJ whole genome shotgun (WGS) entry which is preliminary data.</text>
</comment>
<dbReference type="InterPro" id="IPR000832">
    <property type="entry name" value="GPCR_2_secretin-like"/>
</dbReference>
<dbReference type="PANTHER" id="PTHR45620">
    <property type="entry name" value="PDF RECEPTOR-LIKE PROTEIN-RELATED"/>
    <property type="match status" value="1"/>
</dbReference>
<evidence type="ECO:0000256" key="2">
    <source>
        <dbReference type="ARBA" id="ARBA00022692"/>
    </source>
</evidence>
<dbReference type="PROSITE" id="PS00650">
    <property type="entry name" value="G_PROTEIN_RECEP_F2_2"/>
    <property type="match status" value="1"/>
</dbReference>
<dbReference type="InterPro" id="IPR017981">
    <property type="entry name" value="GPCR_2-like_7TM"/>
</dbReference>
<evidence type="ECO:0000256" key="4">
    <source>
        <dbReference type="ARBA" id="ARBA00023136"/>
    </source>
</evidence>
<sequence>MSLEGLHLYRLINHAFKPPKSIFSYYLVGWLLPCVPIGLYCMVRQVKQHSGCWVENAGHLEWIMYGPNLLCVSLNVIFLAIILKVLLTQLQAHPNEPSNYRRALKATCILVPLFGLQFFLYVYRPFQEGSGYIFYEIFAKIVTNSQGATVAIVFCFFNSEVHTQFRSHLLRSRSRSWHQDARSYTFSTEGRRVSAKGSTNRLECIPLTAYKGGPSPNRDFTSGLTVQAKDWRVNMRKNGTSGATMI</sequence>
<evidence type="ECO:0000256" key="3">
    <source>
        <dbReference type="ARBA" id="ARBA00022989"/>
    </source>
</evidence>
<keyword evidence="2 5" id="KW-0812">Transmembrane</keyword>
<dbReference type="PROSITE" id="PS50261">
    <property type="entry name" value="G_PROTEIN_RECEP_F2_4"/>
    <property type="match status" value="1"/>
</dbReference>
<name>A0AAE1D8D3_9GAST</name>
<dbReference type="InterPro" id="IPR050332">
    <property type="entry name" value="GPCR_2"/>
</dbReference>
<dbReference type="EMBL" id="JAWDGP010004927">
    <property type="protein sequence ID" value="KAK3761042.1"/>
    <property type="molecule type" value="Genomic_DNA"/>
</dbReference>
<evidence type="ECO:0000256" key="5">
    <source>
        <dbReference type="SAM" id="Phobius"/>
    </source>
</evidence>
<reference evidence="7" key="1">
    <citation type="journal article" date="2023" name="G3 (Bethesda)">
        <title>A reference genome for the long-term kleptoplast-retaining sea slug Elysia crispata morphotype clarki.</title>
        <authorList>
            <person name="Eastman K.E."/>
            <person name="Pendleton A.L."/>
            <person name="Shaikh M.A."/>
            <person name="Suttiyut T."/>
            <person name="Ogas R."/>
            <person name="Tomko P."/>
            <person name="Gavelis G."/>
            <person name="Widhalm J.R."/>
            <person name="Wisecaver J.H."/>
        </authorList>
    </citation>
    <scope>NUCLEOTIDE SEQUENCE</scope>
    <source>
        <strain evidence="7">ECLA1</strain>
    </source>
</reference>
<dbReference type="AlphaFoldDB" id="A0AAE1D8D3"/>
<evidence type="ECO:0000313" key="7">
    <source>
        <dbReference type="EMBL" id="KAK3761042.1"/>
    </source>
</evidence>
<dbReference type="SUPFAM" id="SSF81321">
    <property type="entry name" value="Family A G protein-coupled receptor-like"/>
    <property type="match status" value="1"/>
</dbReference>
<comment type="subcellular location">
    <subcellularLocation>
        <location evidence="1">Membrane</location>
        <topology evidence="1">Multi-pass membrane protein</topology>
    </subcellularLocation>
</comment>
<feature type="transmembrane region" description="Helical" evidence="5">
    <location>
        <begin position="62"/>
        <end position="83"/>
    </location>
</feature>
<keyword evidence="8" id="KW-1185">Reference proteome</keyword>
<evidence type="ECO:0000259" key="6">
    <source>
        <dbReference type="PROSITE" id="PS50261"/>
    </source>
</evidence>
<evidence type="ECO:0000313" key="8">
    <source>
        <dbReference type="Proteomes" id="UP001283361"/>
    </source>
</evidence>
<dbReference type="GO" id="GO:0007188">
    <property type="term" value="P:adenylate cyclase-modulating G protein-coupled receptor signaling pathway"/>
    <property type="evidence" value="ECO:0007669"/>
    <property type="project" value="TreeGrafter"/>
</dbReference>